<dbReference type="AlphaFoldDB" id="A0A068S0Q8"/>
<evidence type="ECO:0000313" key="3">
    <source>
        <dbReference type="Proteomes" id="UP000027586"/>
    </source>
</evidence>
<evidence type="ECO:0000313" key="2">
    <source>
        <dbReference type="EMBL" id="CDH55550.1"/>
    </source>
</evidence>
<gene>
    <name evidence="2" type="ORF">LCOR_06685.1</name>
</gene>
<reference evidence="2" key="1">
    <citation type="submission" date="2013-08" db="EMBL/GenBank/DDBJ databases">
        <title>Gene expansion shapes genome architecture in the human pathogen Lichtheimia corymbifera: an evolutionary genomics analysis in the ancient terrestrial Mucorales (Mucoromycotina).</title>
        <authorList>
            <person name="Schwartze V.U."/>
            <person name="Winter S."/>
            <person name="Shelest E."/>
            <person name="Marcet-Houben M."/>
            <person name="Horn F."/>
            <person name="Wehner S."/>
            <person name="Hoffmann K."/>
            <person name="Riege K."/>
            <person name="Sammeth M."/>
            <person name="Nowrousian M."/>
            <person name="Valiante V."/>
            <person name="Linde J."/>
            <person name="Jacobsen I.D."/>
            <person name="Marz M."/>
            <person name="Brakhage A.A."/>
            <person name="Gabaldon T."/>
            <person name="Bocker S."/>
            <person name="Voigt K."/>
        </authorList>
    </citation>
    <scope>NUCLEOTIDE SEQUENCE [LARGE SCALE GENOMIC DNA]</scope>
    <source>
        <strain evidence="2">FSU 9682</strain>
    </source>
</reference>
<sequence>MMASFATAPATSAALESPTPPPIKPREPLARAYFILINNVNNLEIYHKNCNVTICVYYRISLFSLNNRI</sequence>
<feature type="region of interest" description="Disordered" evidence="1">
    <location>
        <begin position="1"/>
        <end position="23"/>
    </location>
</feature>
<protein>
    <submittedName>
        <fullName evidence="2">Uncharacterized protein</fullName>
    </submittedName>
</protein>
<organism evidence="2 3">
    <name type="scientific">Lichtheimia corymbifera JMRC:FSU:9682</name>
    <dbReference type="NCBI Taxonomy" id="1263082"/>
    <lineage>
        <taxon>Eukaryota</taxon>
        <taxon>Fungi</taxon>
        <taxon>Fungi incertae sedis</taxon>
        <taxon>Mucoromycota</taxon>
        <taxon>Mucoromycotina</taxon>
        <taxon>Mucoromycetes</taxon>
        <taxon>Mucorales</taxon>
        <taxon>Lichtheimiaceae</taxon>
        <taxon>Lichtheimia</taxon>
    </lineage>
</organism>
<dbReference type="EMBL" id="CBTN010000030">
    <property type="protein sequence ID" value="CDH55550.1"/>
    <property type="molecule type" value="Genomic_DNA"/>
</dbReference>
<name>A0A068S0Q8_9FUNG</name>
<dbReference type="VEuPathDB" id="FungiDB:LCOR_06685.1"/>
<evidence type="ECO:0000256" key="1">
    <source>
        <dbReference type="SAM" id="MobiDB-lite"/>
    </source>
</evidence>
<proteinExistence type="predicted"/>
<keyword evidence="3" id="KW-1185">Reference proteome</keyword>
<comment type="caution">
    <text evidence="2">The sequence shown here is derived from an EMBL/GenBank/DDBJ whole genome shotgun (WGS) entry which is preliminary data.</text>
</comment>
<dbReference type="Proteomes" id="UP000027586">
    <property type="component" value="Unassembled WGS sequence"/>
</dbReference>
<feature type="compositionally biased region" description="Low complexity" evidence="1">
    <location>
        <begin position="1"/>
        <end position="17"/>
    </location>
</feature>
<accession>A0A068S0Q8</accession>